<dbReference type="Proteomes" id="UP000484164">
    <property type="component" value="Unassembled WGS sequence"/>
</dbReference>
<dbReference type="Gene3D" id="1.20.120.450">
    <property type="entry name" value="dinb family like domain"/>
    <property type="match status" value="1"/>
</dbReference>
<sequence length="153" mass="17895">MHNLLLTHLSETRRRSILLWSALPTEKMNWKPDETAMTAGELIRHVLEADYGWNMIIRHEDMSNYSAPWKGKPILDLQTELDFAEPYRKAFLSTIRGLSTEDLEAVSVHHPGRAKPKHMAEYILRTAYHEAVHAGQFQSYLRQLNVERPFIWD</sequence>
<dbReference type="RefSeq" id="WP_151692080.1">
    <property type="nucleotide sequence ID" value="NZ_BMGX01000002.1"/>
</dbReference>
<protein>
    <submittedName>
        <fullName evidence="2">DinB family protein</fullName>
    </submittedName>
</protein>
<proteinExistence type="predicted"/>
<dbReference type="Pfam" id="PF12867">
    <property type="entry name" value="DinB_2"/>
    <property type="match status" value="1"/>
</dbReference>
<dbReference type="EMBL" id="WBVQ01000001">
    <property type="protein sequence ID" value="KAB2817500.1"/>
    <property type="molecule type" value="Genomic_DNA"/>
</dbReference>
<dbReference type="InterPro" id="IPR024775">
    <property type="entry name" value="DinB-like"/>
</dbReference>
<accession>A0A6L3ZK32</accession>
<dbReference type="InterPro" id="IPR034660">
    <property type="entry name" value="DinB/YfiT-like"/>
</dbReference>
<gene>
    <name evidence="2" type="ORF">F8C82_03630</name>
</gene>
<comment type="caution">
    <text evidence="2">The sequence shown here is derived from an EMBL/GenBank/DDBJ whole genome shotgun (WGS) entry which is preliminary data.</text>
</comment>
<name>A0A6L3ZK32_9FLAO</name>
<dbReference type="SUPFAM" id="SSF109854">
    <property type="entry name" value="DinB/YfiT-like putative metalloenzymes"/>
    <property type="match status" value="1"/>
</dbReference>
<feature type="domain" description="DinB-like" evidence="1">
    <location>
        <begin position="9"/>
        <end position="136"/>
    </location>
</feature>
<evidence type="ECO:0000313" key="2">
    <source>
        <dbReference type="EMBL" id="KAB2817500.1"/>
    </source>
</evidence>
<keyword evidence="3" id="KW-1185">Reference proteome</keyword>
<dbReference type="OrthoDB" id="119432at2"/>
<evidence type="ECO:0000259" key="1">
    <source>
        <dbReference type="Pfam" id="PF12867"/>
    </source>
</evidence>
<evidence type="ECO:0000313" key="3">
    <source>
        <dbReference type="Proteomes" id="UP000484164"/>
    </source>
</evidence>
<organism evidence="2 3">
    <name type="scientific">Phaeocystidibacter marisrubri</name>
    <dbReference type="NCBI Taxonomy" id="1577780"/>
    <lineage>
        <taxon>Bacteria</taxon>
        <taxon>Pseudomonadati</taxon>
        <taxon>Bacteroidota</taxon>
        <taxon>Flavobacteriia</taxon>
        <taxon>Flavobacteriales</taxon>
        <taxon>Phaeocystidibacteraceae</taxon>
        <taxon>Phaeocystidibacter</taxon>
    </lineage>
</organism>
<dbReference type="AlphaFoldDB" id="A0A6L3ZK32"/>
<reference evidence="2 3" key="1">
    <citation type="submission" date="2019-10" db="EMBL/GenBank/DDBJ databases">
        <title>Genome sequence of Phaeocystidibacter marisrubri JCM30614 (type strain).</title>
        <authorList>
            <person name="Bowman J.P."/>
        </authorList>
    </citation>
    <scope>NUCLEOTIDE SEQUENCE [LARGE SCALE GENOMIC DNA]</scope>
    <source>
        <strain evidence="2 3">JCM 30614</strain>
    </source>
</reference>